<evidence type="ECO:0000313" key="1">
    <source>
        <dbReference type="EMBL" id="KAJ8885140.1"/>
    </source>
</evidence>
<keyword evidence="2" id="KW-1185">Reference proteome</keyword>
<comment type="caution">
    <text evidence="1">The sequence shown here is derived from an EMBL/GenBank/DDBJ whole genome shotgun (WGS) entry which is preliminary data.</text>
</comment>
<gene>
    <name evidence="1" type="ORF">PR048_011336</name>
</gene>
<name>A0ABQ9HLH8_9NEOP</name>
<evidence type="ECO:0000313" key="2">
    <source>
        <dbReference type="Proteomes" id="UP001159363"/>
    </source>
</evidence>
<accession>A0ABQ9HLH8</accession>
<reference evidence="1 2" key="1">
    <citation type="submission" date="2023-02" db="EMBL/GenBank/DDBJ databases">
        <title>LHISI_Scaffold_Assembly.</title>
        <authorList>
            <person name="Stuart O.P."/>
            <person name="Cleave R."/>
            <person name="Magrath M.J.L."/>
            <person name="Mikheyev A.S."/>
        </authorList>
    </citation>
    <scope>NUCLEOTIDE SEQUENCE [LARGE SCALE GENOMIC DNA]</scope>
    <source>
        <strain evidence="1">Daus_M_001</strain>
        <tissue evidence="1">Leg muscle</tissue>
    </source>
</reference>
<proteinExistence type="predicted"/>
<protein>
    <submittedName>
        <fullName evidence="1">Uncharacterized protein</fullName>
    </submittedName>
</protein>
<dbReference type="Proteomes" id="UP001159363">
    <property type="component" value="Chromosome X"/>
</dbReference>
<organism evidence="1 2">
    <name type="scientific">Dryococelus australis</name>
    <dbReference type="NCBI Taxonomy" id="614101"/>
    <lineage>
        <taxon>Eukaryota</taxon>
        <taxon>Metazoa</taxon>
        <taxon>Ecdysozoa</taxon>
        <taxon>Arthropoda</taxon>
        <taxon>Hexapoda</taxon>
        <taxon>Insecta</taxon>
        <taxon>Pterygota</taxon>
        <taxon>Neoptera</taxon>
        <taxon>Polyneoptera</taxon>
        <taxon>Phasmatodea</taxon>
        <taxon>Verophasmatodea</taxon>
        <taxon>Anareolatae</taxon>
        <taxon>Phasmatidae</taxon>
        <taxon>Eurycanthinae</taxon>
        <taxon>Dryococelus</taxon>
    </lineage>
</organism>
<sequence length="160" mass="18721">MAEMISHYFNNHNNKCNINLLIAVSAYSSKHETQSLRSVLWKAMSTPFDIIKILADTIRNRVRKSNKKAFLQQAAQHDRKTIEPKYRVREYVNLRNPMLKKGQAKKFKVRWKSPYQILEVMSPVKLKLQLTFRTIVLHTNHMKQHVISGSLATDITEETD</sequence>
<dbReference type="EMBL" id="JARBHB010000004">
    <property type="protein sequence ID" value="KAJ8885140.1"/>
    <property type="molecule type" value="Genomic_DNA"/>
</dbReference>